<dbReference type="SUPFAM" id="SSF50998">
    <property type="entry name" value="Quinoprotein alcohol dehydrogenase-like"/>
    <property type="match status" value="1"/>
</dbReference>
<dbReference type="InterPro" id="IPR011047">
    <property type="entry name" value="Quinoprotein_ADH-like_sf"/>
</dbReference>
<dbReference type="Proteomes" id="UP000199514">
    <property type="component" value="Unassembled WGS sequence"/>
</dbReference>
<dbReference type="PRINTS" id="PR00320">
    <property type="entry name" value="GPROTEINBRPT"/>
</dbReference>
<dbReference type="InterPro" id="IPR019775">
    <property type="entry name" value="WD40_repeat_CS"/>
</dbReference>
<dbReference type="InterPro" id="IPR020472">
    <property type="entry name" value="WD40_PAC1"/>
</dbReference>
<dbReference type="SMART" id="SM00320">
    <property type="entry name" value="WD40"/>
    <property type="match status" value="5"/>
</dbReference>
<dbReference type="EMBL" id="FOLE01000016">
    <property type="protein sequence ID" value="SFC98435.1"/>
    <property type="molecule type" value="Genomic_DNA"/>
</dbReference>
<sequence length="308" mass="34492">MKIGKSLLVQKKAQYTGHRDCVYALEQGANEHTFFSSGGDGFLVGWDLRKPDTGQLMAQIPSSVYALYHHKPSQTLFVGQNGDGLHAIDLAQNKEAKSLHLGSFLIFDITLVVDTLVVAAENGNIYLVDFQFFTIKNIFSFSDKSARCLAFSRVHNQLAVGYSDGFIRIFDTDTWTLAQQWQAHDLSVFTLQYSPCGRWLVSGGRDAKIRVWDIAQKYAENQMIAAHLFAVNHLVYAPDGAYFASASMDKTIKIWNAANFQLLKVIDKARYGGHGSSVNKLLWLENRQIVSVSDDKSAIVWGTNLWEE</sequence>
<accession>A0A1I1NLU9</accession>
<dbReference type="PROSITE" id="PS00678">
    <property type="entry name" value="WD_REPEATS_1"/>
    <property type="match status" value="1"/>
</dbReference>
<proteinExistence type="predicted"/>
<dbReference type="RefSeq" id="WP_091516692.1">
    <property type="nucleotide sequence ID" value="NZ_FOLE01000016.1"/>
</dbReference>
<dbReference type="PROSITE" id="PS50294">
    <property type="entry name" value="WD_REPEATS_REGION"/>
    <property type="match status" value="2"/>
</dbReference>
<feature type="repeat" description="WD" evidence="3">
    <location>
        <begin position="224"/>
        <end position="265"/>
    </location>
</feature>
<evidence type="ECO:0000256" key="2">
    <source>
        <dbReference type="ARBA" id="ARBA00022737"/>
    </source>
</evidence>
<name>A0A1I1NLU9_9BACT</name>
<keyword evidence="1 3" id="KW-0853">WD repeat</keyword>
<dbReference type="PANTHER" id="PTHR19848">
    <property type="entry name" value="WD40 REPEAT PROTEIN"/>
    <property type="match status" value="1"/>
</dbReference>
<dbReference type="InterPro" id="IPR001680">
    <property type="entry name" value="WD40_rpt"/>
</dbReference>
<reference evidence="4 5" key="1">
    <citation type="submission" date="2016-10" db="EMBL/GenBank/DDBJ databases">
        <authorList>
            <person name="de Groot N.N."/>
        </authorList>
    </citation>
    <scope>NUCLEOTIDE SEQUENCE [LARGE SCALE GENOMIC DNA]</scope>
    <source>
        <strain evidence="4 5">DSM 6793</strain>
    </source>
</reference>
<dbReference type="OrthoDB" id="933690at2"/>
<feature type="repeat" description="WD" evidence="3">
    <location>
        <begin position="181"/>
        <end position="214"/>
    </location>
</feature>
<dbReference type="PROSITE" id="PS50082">
    <property type="entry name" value="WD_REPEATS_2"/>
    <property type="match status" value="3"/>
</dbReference>
<dbReference type="Pfam" id="PF00400">
    <property type="entry name" value="WD40"/>
    <property type="match status" value="5"/>
</dbReference>
<dbReference type="AlphaFoldDB" id="A0A1I1NLU9"/>
<feature type="repeat" description="WD" evidence="3">
    <location>
        <begin position="15"/>
        <end position="49"/>
    </location>
</feature>
<dbReference type="STRING" id="927664.SAMN05421780_11626"/>
<evidence type="ECO:0000256" key="3">
    <source>
        <dbReference type="PROSITE-ProRule" id="PRU00221"/>
    </source>
</evidence>
<protein>
    <submittedName>
        <fullName evidence="4">WD domain-containing protein, G-beta repeat-containing protein</fullName>
    </submittedName>
</protein>
<dbReference type="Gene3D" id="2.130.10.10">
    <property type="entry name" value="YVTN repeat-like/Quinoprotein amine dehydrogenase"/>
    <property type="match status" value="2"/>
</dbReference>
<dbReference type="PANTHER" id="PTHR19848:SF8">
    <property type="entry name" value="F-BOX AND WD REPEAT DOMAIN CONTAINING 7"/>
    <property type="match status" value="1"/>
</dbReference>
<dbReference type="InterPro" id="IPR015943">
    <property type="entry name" value="WD40/YVTN_repeat-like_dom_sf"/>
</dbReference>
<gene>
    <name evidence="4" type="ORF">SAMN05421780_11626</name>
</gene>
<evidence type="ECO:0000313" key="5">
    <source>
        <dbReference type="Proteomes" id="UP000199514"/>
    </source>
</evidence>
<keyword evidence="2" id="KW-0677">Repeat</keyword>
<evidence type="ECO:0000256" key="1">
    <source>
        <dbReference type="ARBA" id="ARBA00022574"/>
    </source>
</evidence>
<organism evidence="4 5">
    <name type="scientific">Flexibacter flexilis DSM 6793</name>
    <dbReference type="NCBI Taxonomy" id="927664"/>
    <lineage>
        <taxon>Bacteria</taxon>
        <taxon>Pseudomonadati</taxon>
        <taxon>Bacteroidota</taxon>
        <taxon>Cytophagia</taxon>
        <taxon>Cytophagales</taxon>
        <taxon>Flexibacteraceae</taxon>
        <taxon>Flexibacter</taxon>
    </lineage>
</organism>
<keyword evidence="5" id="KW-1185">Reference proteome</keyword>
<evidence type="ECO:0000313" key="4">
    <source>
        <dbReference type="EMBL" id="SFC98435.1"/>
    </source>
</evidence>